<dbReference type="InterPro" id="IPR015815">
    <property type="entry name" value="HIBADH-related"/>
</dbReference>
<evidence type="ECO:0000313" key="6">
    <source>
        <dbReference type="Proteomes" id="UP000095210"/>
    </source>
</evidence>
<protein>
    <submittedName>
        <fullName evidence="5">Beta-hydroxyacid dehydrogenase, 3-hydroxyisobutyrate dehydrogenase</fullName>
    </submittedName>
</protein>
<proteinExistence type="inferred from homology"/>
<comment type="similarity">
    <text evidence="1">Belongs to the HIBADH-related family.</text>
</comment>
<dbReference type="EMBL" id="CP014859">
    <property type="protein sequence ID" value="AOS63622.1"/>
    <property type="molecule type" value="Genomic_DNA"/>
</dbReference>
<keyword evidence="6" id="KW-1185">Reference proteome</keyword>
<evidence type="ECO:0000256" key="2">
    <source>
        <dbReference type="ARBA" id="ARBA00023002"/>
    </source>
</evidence>
<dbReference type="PIRSF" id="PIRSF000103">
    <property type="entry name" value="HIBADH"/>
    <property type="match status" value="1"/>
</dbReference>
<dbReference type="PANTHER" id="PTHR43580:SF2">
    <property type="entry name" value="CYTOKINE-LIKE NUCLEAR FACTOR N-PAC"/>
    <property type="match status" value="1"/>
</dbReference>
<dbReference type="Gene3D" id="1.10.1040.10">
    <property type="entry name" value="N-(1-d-carboxylethyl)-l-norvaline Dehydrogenase, domain 2"/>
    <property type="match status" value="1"/>
</dbReference>
<evidence type="ECO:0000256" key="1">
    <source>
        <dbReference type="ARBA" id="ARBA00009080"/>
    </source>
</evidence>
<dbReference type="AlphaFoldDB" id="A0AAC9HQC4"/>
<dbReference type="GO" id="GO:0016491">
    <property type="term" value="F:oxidoreductase activity"/>
    <property type="evidence" value="ECO:0007669"/>
    <property type="project" value="UniProtKB-KW"/>
</dbReference>
<dbReference type="Pfam" id="PF21761">
    <property type="entry name" value="RedAm-like_C"/>
    <property type="match status" value="1"/>
</dbReference>
<sequence length="307" mass="31588">MSKPTVAAMNETSTITDHHVPVSVLGLGPMGRALAGALLAAGHPTTVWNRTTGRADELISRGAVAADSVTEAVQASPLVIVCVLDYDAVQEILAPAADAFDGRTLINLTADSPERARDMADWAAARGIAYLDGSIMTPTDTIGGASASVLYSGPIEVFTRWQDTLGHLGGSSHLGTDPGRAAAHDVALLGFFWSAMSGFVHALALAKAEGITATALAPYAKGIAGILPNIIDALAEEADAGDHPGEDSTIASVATSMDHIIHVSRNRGIDASVLTAARDIAVRAIEQGHGSEGFGRIADVLKRPTTS</sequence>
<dbReference type="InterPro" id="IPR048666">
    <property type="entry name" value="RedAm-like_C"/>
</dbReference>
<dbReference type="InterPro" id="IPR051265">
    <property type="entry name" value="HIBADH-related_NP60_sf"/>
</dbReference>
<accession>A0AAC9HQC4</accession>
<feature type="domain" description="NADPH-dependent reductive aminase-like C-terminal" evidence="4">
    <location>
        <begin position="177"/>
        <end position="303"/>
    </location>
</feature>
<evidence type="ECO:0000259" key="3">
    <source>
        <dbReference type="Pfam" id="PF03446"/>
    </source>
</evidence>
<dbReference type="GO" id="GO:0050661">
    <property type="term" value="F:NADP binding"/>
    <property type="evidence" value="ECO:0007669"/>
    <property type="project" value="InterPro"/>
</dbReference>
<evidence type="ECO:0000313" key="5">
    <source>
        <dbReference type="EMBL" id="AOS63622.1"/>
    </source>
</evidence>
<evidence type="ECO:0000259" key="4">
    <source>
        <dbReference type="Pfam" id="PF21761"/>
    </source>
</evidence>
<organism evidence="5 6">
    <name type="scientific">Actinoalloteichus hymeniacidonis</name>
    <dbReference type="NCBI Taxonomy" id="340345"/>
    <lineage>
        <taxon>Bacteria</taxon>
        <taxon>Bacillati</taxon>
        <taxon>Actinomycetota</taxon>
        <taxon>Actinomycetes</taxon>
        <taxon>Pseudonocardiales</taxon>
        <taxon>Pseudonocardiaceae</taxon>
        <taxon>Actinoalloteichus</taxon>
    </lineage>
</organism>
<dbReference type="InterPro" id="IPR013328">
    <property type="entry name" value="6PGD_dom2"/>
</dbReference>
<dbReference type="Pfam" id="PF03446">
    <property type="entry name" value="NAD_binding_2"/>
    <property type="match status" value="1"/>
</dbReference>
<feature type="domain" description="6-phosphogluconate dehydrogenase NADP-binding" evidence="3">
    <location>
        <begin position="22"/>
        <end position="170"/>
    </location>
</feature>
<reference evidence="6" key="1">
    <citation type="submission" date="2016-03" db="EMBL/GenBank/DDBJ databases">
        <title>Complete genome sequence of the type strain Actinoalloteichus hymeniacidonis DSM 45092.</title>
        <authorList>
            <person name="Schaffert L."/>
            <person name="Albersmeier A."/>
            <person name="Winkler A."/>
            <person name="Kalinowski J."/>
            <person name="Zotchev S."/>
            <person name="Ruckert C."/>
        </authorList>
    </citation>
    <scope>NUCLEOTIDE SEQUENCE [LARGE SCALE GENOMIC DNA]</scope>
    <source>
        <strain evidence="6">HPA177(T) (DSM 45092(T))</strain>
    </source>
</reference>
<dbReference type="Gene3D" id="3.40.50.720">
    <property type="entry name" value="NAD(P)-binding Rossmann-like Domain"/>
    <property type="match status" value="1"/>
</dbReference>
<dbReference type="SUPFAM" id="SSF51735">
    <property type="entry name" value="NAD(P)-binding Rossmann-fold domains"/>
    <property type="match status" value="1"/>
</dbReference>
<dbReference type="Proteomes" id="UP000095210">
    <property type="component" value="Chromosome"/>
</dbReference>
<keyword evidence="2" id="KW-0560">Oxidoreductase</keyword>
<gene>
    <name evidence="5" type="ORF">TL08_14040</name>
</gene>
<dbReference type="InterPro" id="IPR036291">
    <property type="entry name" value="NAD(P)-bd_dom_sf"/>
</dbReference>
<dbReference type="InterPro" id="IPR006115">
    <property type="entry name" value="6PGDH_NADP-bd"/>
</dbReference>
<dbReference type="KEGG" id="ahm:TL08_14040"/>
<name>A0AAC9HQC4_9PSEU</name>
<dbReference type="PANTHER" id="PTHR43580">
    <property type="entry name" value="OXIDOREDUCTASE GLYR1-RELATED"/>
    <property type="match status" value="1"/>
</dbReference>